<gene>
    <name evidence="1" type="ORF">IWQ57_000288</name>
</gene>
<evidence type="ECO:0000313" key="1">
    <source>
        <dbReference type="EMBL" id="KAJ2775659.1"/>
    </source>
</evidence>
<accession>A0ACC1K8C9</accession>
<reference evidence="1" key="1">
    <citation type="submission" date="2022-07" db="EMBL/GenBank/DDBJ databases">
        <title>Phylogenomic reconstructions and comparative analyses of Kickxellomycotina fungi.</title>
        <authorList>
            <person name="Reynolds N.K."/>
            <person name="Stajich J.E."/>
            <person name="Barry K."/>
            <person name="Grigoriev I.V."/>
            <person name="Crous P."/>
            <person name="Smith M.E."/>
        </authorList>
    </citation>
    <scope>NUCLEOTIDE SEQUENCE</scope>
    <source>
        <strain evidence="1">CBS 109366</strain>
    </source>
</reference>
<keyword evidence="2" id="KW-1185">Reference proteome</keyword>
<name>A0ACC1K8C9_9FUNG</name>
<dbReference type="Proteomes" id="UP001140234">
    <property type="component" value="Unassembled WGS sequence"/>
</dbReference>
<organism evidence="1 2">
    <name type="scientific">Coemansia nantahalensis</name>
    <dbReference type="NCBI Taxonomy" id="2789366"/>
    <lineage>
        <taxon>Eukaryota</taxon>
        <taxon>Fungi</taxon>
        <taxon>Fungi incertae sedis</taxon>
        <taxon>Zoopagomycota</taxon>
        <taxon>Kickxellomycotina</taxon>
        <taxon>Kickxellomycetes</taxon>
        <taxon>Kickxellales</taxon>
        <taxon>Kickxellaceae</taxon>
        <taxon>Coemansia</taxon>
    </lineage>
</organism>
<comment type="caution">
    <text evidence="1">The sequence shown here is derived from an EMBL/GenBank/DDBJ whole genome shotgun (WGS) entry which is preliminary data.</text>
</comment>
<protein>
    <submittedName>
        <fullName evidence="1">Uncharacterized protein</fullName>
    </submittedName>
</protein>
<evidence type="ECO:0000313" key="2">
    <source>
        <dbReference type="Proteomes" id="UP001140234"/>
    </source>
</evidence>
<proteinExistence type="predicted"/>
<sequence>MAMLMDTFQVPTGIPFEPYGRNHTLALRYTYRQLVDDIAGESVPRGVVVGSFVCASDLPAPVRIVRLGMQWPHGLALPSDTLVVVIDDDSVIRYVGYVDEDTDAAGLRGPRGGGGE</sequence>
<dbReference type="EMBL" id="JANBUJ010000005">
    <property type="protein sequence ID" value="KAJ2775659.1"/>
    <property type="molecule type" value="Genomic_DNA"/>
</dbReference>